<dbReference type="EC" id="4.2.1.126" evidence="3"/>
<dbReference type="GO" id="GO:0097367">
    <property type="term" value="F:carbohydrate derivative binding"/>
    <property type="evidence" value="ECO:0007669"/>
    <property type="project" value="InterPro"/>
</dbReference>
<feature type="active site" evidence="3">
    <location>
        <position position="118"/>
    </location>
</feature>
<dbReference type="NCBIfam" id="NF009222">
    <property type="entry name" value="PRK12570.1"/>
    <property type="match status" value="1"/>
</dbReference>
<comment type="miscellaneous">
    <text evidence="3">A lyase-type mechanism (elimination/hydration) is suggested for the cleavage of the lactyl ether bond of MurNAc 6-phosphate, with the formation of an alpha,beta-unsaturated aldehyde intermediate with (E)-stereochemistry, followed by the syn addition of water to give product.</text>
</comment>
<dbReference type="PANTHER" id="PTHR10088">
    <property type="entry name" value="GLUCOKINASE REGULATORY PROTEIN"/>
    <property type="match status" value="1"/>
</dbReference>
<dbReference type="Proteomes" id="UP000535182">
    <property type="component" value="Unassembled WGS sequence"/>
</dbReference>
<dbReference type="Pfam" id="PF22645">
    <property type="entry name" value="GKRP_SIS_N"/>
    <property type="match status" value="1"/>
</dbReference>
<reference evidence="5 6" key="1">
    <citation type="submission" date="2020-08" db="EMBL/GenBank/DDBJ databases">
        <title>Genomic Encyclopedia of Type Strains, Phase IV (KMG-V): Genome sequencing to study the core and pangenomes of soil and plant-associated prokaryotes.</title>
        <authorList>
            <person name="Whitman W."/>
        </authorList>
    </citation>
    <scope>NUCLEOTIDE SEQUENCE [LARGE SCALE GENOMIC DNA]</scope>
    <source>
        <strain evidence="5 6">X5P2</strain>
    </source>
</reference>
<evidence type="ECO:0000259" key="4">
    <source>
        <dbReference type="PROSITE" id="PS51464"/>
    </source>
</evidence>
<proteinExistence type="inferred from homology"/>
<comment type="function">
    <text evidence="3">Specifically catalyzes the cleavage of the D-lactyl ether substituent of MurNAc 6-phosphate, producing GlcNAc 6-phosphate and D-lactate.</text>
</comment>
<comment type="pathway">
    <text evidence="3">Amino-sugar metabolism; N-acetylmuramate degradation.</text>
</comment>
<dbReference type="GO" id="GO:0046348">
    <property type="term" value="P:amino sugar catabolic process"/>
    <property type="evidence" value="ECO:0007669"/>
    <property type="project" value="InterPro"/>
</dbReference>
<dbReference type="InterPro" id="IPR005488">
    <property type="entry name" value="Etherase_MurQ"/>
</dbReference>
<gene>
    <name evidence="3" type="primary">murQ</name>
    <name evidence="5" type="ORF">HDF14_000768</name>
</gene>
<protein>
    <recommendedName>
        <fullName evidence="3">N-acetylmuramic acid 6-phosphate etherase</fullName>
        <shortName evidence="3">MurNAc-6-P etherase</shortName>
        <ecNumber evidence="3">4.2.1.126</ecNumber>
    </recommendedName>
    <alternativeName>
        <fullName evidence="3">N-acetylmuramic acid 6-phosphate hydrolase</fullName>
    </alternativeName>
    <alternativeName>
        <fullName evidence="3">N-acetylmuramic acid 6-phosphate lyase</fullName>
    </alternativeName>
</protein>
<evidence type="ECO:0000313" key="6">
    <source>
        <dbReference type="Proteomes" id="UP000535182"/>
    </source>
</evidence>
<organism evidence="5 6">
    <name type="scientific">Tunturiibacter gelidiferens</name>
    <dbReference type="NCBI Taxonomy" id="3069689"/>
    <lineage>
        <taxon>Bacteria</taxon>
        <taxon>Pseudomonadati</taxon>
        <taxon>Acidobacteriota</taxon>
        <taxon>Terriglobia</taxon>
        <taxon>Terriglobales</taxon>
        <taxon>Acidobacteriaceae</taxon>
        <taxon>Tunturiibacter</taxon>
    </lineage>
</organism>
<comment type="subunit">
    <text evidence="3">Homodimer.</text>
</comment>
<dbReference type="Gene3D" id="1.10.8.1080">
    <property type="match status" value="1"/>
</dbReference>
<keyword evidence="1 3" id="KW-0456">Lyase</keyword>
<dbReference type="NCBIfam" id="NF003915">
    <property type="entry name" value="PRK05441.1"/>
    <property type="match status" value="1"/>
</dbReference>
<dbReference type="HAMAP" id="MF_00068">
    <property type="entry name" value="MurQ"/>
    <property type="match status" value="1"/>
</dbReference>
<name>A0A9X0U299_9BACT</name>
<dbReference type="InterPro" id="IPR005486">
    <property type="entry name" value="Glucokinase_regulatory_CS"/>
</dbReference>
<dbReference type="NCBIfam" id="TIGR00274">
    <property type="entry name" value="N-acetylmuramic acid 6-phosphate etherase"/>
    <property type="match status" value="1"/>
</dbReference>
<dbReference type="SUPFAM" id="SSF53697">
    <property type="entry name" value="SIS domain"/>
    <property type="match status" value="1"/>
</dbReference>
<dbReference type="RefSeq" id="WP_183973591.1">
    <property type="nucleotide sequence ID" value="NZ_JACHEB010000001.1"/>
</dbReference>
<accession>A0A9X0U299</accession>
<dbReference type="PANTHER" id="PTHR10088:SF4">
    <property type="entry name" value="GLUCOKINASE REGULATORY PROTEIN"/>
    <property type="match status" value="1"/>
</dbReference>
<sequence>MENTTNLAALATEARNPRTQNIDQLPTLDMVRLINDEDAKVAAAVATVLPQIAQAIDAIAQRFQQGGRLFYTGAGTSGRLGVLDASECPPTFSVSPDLFHAIIAGGDTALRKSSEQSEDSPEQGAADLTTAGITAQDALIGIAASGRTPYVLGALAHARNLGALTVALTCVPNSAMSAVADISIAPVTGPEILTGSTRMKAGTATKLVLNMISTGVMIKTGAVYGNLMVNMQTTNVKLVDRAQRIIMAATGVDQLTAAKLLTEGGNIKTAIVMQKLSLDRPAAEAKLKIYSGNLSKLLQQSL</sequence>
<feature type="domain" description="SIS" evidence="4">
    <location>
        <begin position="59"/>
        <end position="222"/>
    </location>
</feature>
<dbReference type="FunFam" id="3.40.50.10490:FF:000014">
    <property type="entry name" value="N-acetylmuramic acid 6-phosphate etherase"/>
    <property type="match status" value="1"/>
</dbReference>
<dbReference type="GO" id="GO:0016803">
    <property type="term" value="F:ether hydrolase activity"/>
    <property type="evidence" value="ECO:0007669"/>
    <property type="project" value="TreeGrafter"/>
</dbReference>
<comment type="similarity">
    <text evidence="3">Belongs to the GCKR-like family. MurNAc-6-P etherase subfamily.</text>
</comment>
<dbReference type="InterPro" id="IPR046348">
    <property type="entry name" value="SIS_dom_sf"/>
</dbReference>
<dbReference type="Gene3D" id="3.40.50.10490">
    <property type="entry name" value="Glucose-6-phosphate isomerase like protein, domain 1"/>
    <property type="match status" value="1"/>
</dbReference>
<dbReference type="InterPro" id="IPR040190">
    <property type="entry name" value="MURQ/GCKR"/>
</dbReference>
<comment type="caution">
    <text evidence="5">The sequence shown here is derived from an EMBL/GenBank/DDBJ whole genome shotgun (WGS) entry which is preliminary data.</text>
</comment>
<dbReference type="CDD" id="cd05007">
    <property type="entry name" value="SIS_Etherase"/>
    <property type="match status" value="1"/>
</dbReference>
<evidence type="ECO:0000313" key="5">
    <source>
        <dbReference type="EMBL" id="MBB5327174.1"/>
    </source>
</evidence>
<dbReference type="GO" id="GO:0016835">
    <property type="term" value="F:carbon-oxygen lyase activity"/>
    <property type="evidence" value="ECO:0007669"/>
    <property type="project" value="UniProtKB-UniRule"/>
</dbReference>
<keyword evidence="2 3" id="KW-0119">Carbohydrate metabolism</keyword>
<dbReference type="EMBL" id="JACHEB010000001">
    <property type="protein sequence ID" value="MBB5327174.1"/>
    <property type="molecule type" value="Genomic_DNA"/>
</dbReference>
<keyword evidence="6" id="KW-1185">Reference proteome</keyword>
<evidence type="ECO:0000256" key="3">
    <source>
        <dbReference type="HAMAP-Rule" id="MF_00068"/>
    </source>
</evidence>
<comment type="catalytic activity">
    <reaction evidence="3">
        <text>N-acetyl-D-muramate 6-phosphate + H2O = N-acetyl-D-glucosamine 6-phosphate + (R)-lactate</text>
        <dbReference type="Rhea" id="RHEA:26410"/>
        <dbReference type="ChEBI" id="CHEBI:15377"/>
        <dbReference type="ChEBI" id="CHEBI:16004"/>
        <dbReference type="ChEBI" id="CHEBI:57513"/>
        <dbReference type="ChEBI" id="CHEBI:58722"/>
        <dbReference type="EC" id="4.2.1.126"/>
    </reaction>
</comment>
<feature type="active site" description="Proton donor" evidence="3">
    <location>
        <position position="87"/>
    </location>
</feature>
<evidence type="ECO:0000256" key="2">
    <source>
        <dbReference type="ARBA" id="ARBA00023277"/>
    </source>
</evidence>
<dbReference type="PROSITE" id="PS51464">
    <property type="entry name" value="SIS"/>
    <property type="match status" value="1"/>
</dbReference>
<dbReference type="AlphaFoldDB" id="A0A9X0U299"/>
<dbReference type="GO" id="GO:0009254">
    <property type="term" value="P:peptidoglycan turnover"/>
    <property type="evidence" value="ECO:0007669"/>
    <property type="project" value="TreeGrafter"/>
</dbReference>
<dbReference type="PROSITE" id="PS01272">
    <property type="entry name" value="GCKR"/>
    <property type="match status" value="1"/>
</dbReference>
<evidence type="ECO:0000256" key="1">
    <source>
        <dbReference type="ARBA" id="ARBA00023239"/>
    </source>
</evidence>
<dbReference type="InterPro" id="IPR001347">
    <property type="entry name" value="SIS_dom"/>
</dbReference>